<dbReference type="InterPro" id="IPR013154">
    <property type="entry name" value="ADH-like_N"/>
</dbReference>
<dbReference type="InterPro" id="IPR051397">
    <property type="entry name" value="Zn-ADH-like_protein"/>
</dbReference>
<dbReference type="SUPFAM" id="SSF51735">
    <property type="entry name" value="NAD(P)-binding Rossmann-fold domains"/>
    <property type="match status" value="1"/>
</dbReference>
<accession>A0A8H4NZ34</accession>
<dbReference type="Gene3D" id="3.90.180.10">
    <property type="entry name" value="Medium-chain alcohol dehydrogenases, catalytic domain"/>
    <property type="match status" value="1"/>
</dbReference>
<dbReference type="GO" id="GO:0016491">
    <property type="term" value="F:oxidoreductase activity"/>
    <property type="evidence" value="ECO:0007669"/>
    <property type="project" value="TreeGrafter"/>
</dbReference>
<dbReference type="Gene3D" id="3.40.50.720">
    <property type="entry name" value="NAD(P)-binding Rossmann-like Domain"/>
    <property type="match status" value="1"/>
</dbReference>
<organism evidence="3 4">
    <name type="scientific">Fusarium albosuccineum</name>
    <dbReference type="NCBI Taxonomy" id="1237068"/>
    <lineage>
        <taxon>Eukaryota</taxon>
        <taxon>Fungi</taxon>
        <taxon>Dikarya</taxon>
        <taxon>Ascomycota</taxon>
        <taxon>Pezizomycotina</taxon>
        <taxon>Sordariomycetes</taxon>
        <taxon>Hypocreomycetidae</taxon>
        <taxon>Hypocreales</taxon>
        <taxon>Nectriaceae</taxon>
        <taxon>Fusarium</taxon>
        <taxon>Fusarium decemcellulare species complex</taxon>
    </lineage>
</organism>
<feature type="domain" description="Alcohol dehydrogenase-like N-terminal" evidence="2">
    <location>
        <begin position="38"/>
        <end position="153"/>
    </location>
</feature>
<feature type="domain" description="Alcohol dehydrogenase-like C-terminal" evidence="1">
    <location>
        <begin position="207"/>
        <end position="337"/>
    </location>
</feature>
<evidence type="ECO:0000259" key="2">
    <source>
        <dbReference type="Pfam" id="PF08240"/>
    </source>
</evidence>
<comment type="caution">
    <text evidence="3">The sequence shown here is derived from an EMBL/GenBank/DDBJ whole genome shotgun (WGS) entry which is preliminary data.</text>
</comment>
<dbReference type="PANTHER" id="PTHR43677:SF4">
    <property type="entry name" value="QUINONE OXIDOREDUCTASE-LIKE PROTEIN 2"/>
    <property type="match status" value="1"/>
</dbReference>
<evidence type="ECO:0000259" key="1">
    <source>
        <dbReference type="Pfam" id="PF00107"/>
    </source>
</evidence>
<dbReference type="Proteomes" id="UP000554235">
    <property type="component" value="Unassembled WGS sequence"/>
</dbReference>
<protein>
    <submittedName>
        <fullName evidence="3">Alcohol dehydrogenase</fullName>
    </submittedName>
</protein>
<keyword evidence="4" id="KW-1185">Reference proteome</keyword>
<dbReference type="InterPro" id="IPR013149">
    <property type="entry name" value="ADH-like_C"/>
</dbReference>
<dbReference type="CDD" id="cd05188">
    <property type="entry name" value="MDR"/>
    <property type="match status" value="1"/>
</dbReference>
<dbReference type="PANTHER" id="PTHR43677">
    <property type="entry name" value="SHORT-CHAIN DEHYDROGENASE/REDUCTASE"/>
    <property type="match status" value="1"/>
</dbReference>
<dbReference type="EMBL" id="JAADYS010003169">
    <property type="protein sequence ID" value="KAF4449971.1"/>
    <property type="molecule type" value="Genomic_DNA"/>
</dbReference>
<evidence type="ECO:0000313" key="3">
    <source>
        <dbReference type="EMBL" id="KAF4449971.1"/>
    </source>
</evidence>
<dbReference type="AlphaFoldDB" id="A0A8H4NZ34"/>
<dbReference type="OrthoDB" id="5407715at2759"/>
<dbReference type="Pfam" id="PF00107">
    <property type="entry name" value="ADH_zinc_N"/>
    <property type="match status" value="1"/>
</dbReference>
<proteinExistence type="predicted"/>
<sequence length="381" mass="40945">MATSTTLEIPQTHRALVLHSTKDPYDISVVNKENPQAGPGSAVIKVLSAAVLTYADRVYSVKKPYPYPEPFVLGSSAIGRVATVGPDATSLKPGQLVFFDCFIQGRDNTDSLILHGLSSGFNPASNKLMDGQWRDSTYAEFSKVPLENCFPMDEARLMGSPASGGLGYTAADLTYLLTVSVRFGGLRDVDVKAGEKVIITPAAGTFGSAAVLGALAMGAQVIAMGRNQETLDKLRALSPEGRVRAVLNTGDVQADIKELTKDGPADVFLDISPGKAINSTHFKSCIQSLRRGGRVSLMGAHYEMTLPTQFIMLNDITVKGKWMYTKDDMRIMIKLLEAGYLKIGDAAGVQTVGAFPLEQFEEAFDTASKMSRPLLQTVITP</sequence>
<dbReference type="InterPro" id="IPR011032">
    <property type="entry name" value="GroES-like_sf"/>
</dbReference>
<dbReference type="InterPro" id="IPR036291">
    <property type="entry name" value="NAD(P)-bd_dom_sf"/>
</dbReference>
<gene>
    <name evidence="3" type="ORF">FALBO_16562</name>
</gene>
<dbReference type="Pfam" id="PF08240">
    <property type="entry name" value="ADH_N"/>
    <property type="match status" value="1"/>
</dbReference>
<dbReference type="GO" id="GO:0005739">
    <property type="term" value="C:mitochondrion"/>
    <property type="evidence" value="ECO:0007669"/>
    <property type="project" value="TreeGrafter"/>
</dbReference>
<evidence type="ECO:0000313" key="4">
    <source>
        <dbReference type="Proteomes" id="UP000554235"/>
    </source>
</evidence>
<reference evidence="3 4" key="1">
    <citation type="submission" date="2020-01" db="EMBL/GenBank/DDBJ databases">
        <title>Identification and distribution of gene clusters putatively required for synthesis of sphingolipid metabolism inhibitors in phylogenetically diverse species of the filamentous fungus Fusarium.</title>
        <authorList>
            <person name="Kim H.-S."/>
            <person name="Busman M."/>
            <person name="Brown D.W."/>
            <person name="Divon H."/>
            <person name="Uhlig S."/>
            <person name="Proctor R.H."/>
        </authorList>
    </citation>
    <scope>NUCLEOTIDE SEQUENCE [LARGE SCALE GENOMIC DNA]</scope>
    <source>
        <strain evidence="3 4">NRRL 20459</strain>
    </source>
</reference>
<dbReference type="SUPFAM" id="SSF50129">
    <property type="entry name" value="GroES-like"/>
    <property type="match status" value="1"/>
</dbReference>
<name>A0A8H4NZ34_9HYPO</name>